<organism evidence="1 2">
    <name type="scientific">Rahnella contaminans</name>
    <dbReference type="NCBI Taxonomy" id="2703882"/>
    <lineage>
        <taxon>Bacteria</taxon>
        <taxon>Pseudomonadati</taxon>
        <taxon>Pseudomonadota</taxon>
        <taxon>Gammaproteobacteria</taxon>
        <taxon>Enterobacterales</taxon>
        <taxon>Yersiniaceae</taxon>
        <taxon>Rahnella</taxon>
    </lineage>
</organism>
<dbReference type="Pfam" id="PF07377">
    <property type="entry name" value="DUF1493"/>
    <property type="match status" value="1"/>
</dbReference>
<evidence type="ECO:0000313" key="1">
    <source>
        <dbReference type="EMBL" id="NGX88430.1"/>
    </source>
</evidence>
<evidence type="ECO:0000313" key="2">
    <source>
        <dbReference type="Proteomes" id="UP000476696"/>
    </source>
</evidence>
<comment type="caution">
    <text evidence="1">The sequence shown here is derived from an EMBL/GenBank/DDBJ whole genome shotgun (WGS) entry which is preliminary data.</text>
</comment>
<proteinExistence type="predicted"/>
<dbReference type="AlphaFoldDB" id="A0A6M2B589"/>
<reference evidence="1 2" key="1">
    <citation type="submission" date="2020-03" db="EMBL/GenBank/DDBJ databases">
        <title>Rahnella aceri sp. nov., isoated from traditional Jeju Makgeolli.</title>
        <authorList>
            <person name="Kim I.S."/>
            <person name="Jeon D."/>
        </authorList>
    </citation>
    <scope>NUCLEOTIDE SEQUENCE [LARGE SCALE GENOMIC DNA]</scope>
    <source>
        <strain evidence="1 2">Lac-M11</strain>
    </source>
</reference>
<sequence>MVSNEEIINWYNERYNKPGYFSKKRRPVTIDTSLSTGRYVWACETGDDIMKEYFEKFQVEPQGFDFLKYWPIEASGLSIFALCTCGDDYEEPLPLTLKMLAESARAGKWLYG</sequence>
<gene>
    <name evidence="1" type="ORF">GW579_15230</name>
</gene>
<name>A0A6M2B589_9GAMM</name>
<dbReference type="InterPro" id="IPR010862">
    <property type="entry name" value="DUF1493"/>
</dbReference>
<dbReference type="RefSeq" id="WP_165059868.1">
    <property type="nucleotide sequence ID" value="NZ_JAADJS010000003.1"/>
</dbReference>
<dbReference type="EMBL" id="JAADJS010000003">
    <property type="protein sequence ID" value="NGX88430.1"/>
    <property type="molecule type" value="Genomic_DNA"/>
</dbReference>
<protein>
    <submittedName>
        <fullName evidence="1">DUF1493 family protein</fullName>
    </submittedName>
</protein>
<accession>A0A6M2B589</accession>
<keyword evidence="2" id="KW-1185">Reference proteome</keyword>
<dbReference type="Proteomes" id="UP000476696">
    <property type="component" value="Unassembled WGS sequence"/>
</dbReference>